<feature type="transmembrane region" description="Helical" evidence="1">
    <location>
        <begin position="24"/>
        <end position="46"/>
    </location>
</feature>
<dbReference type="AlphaFoldDB" id="A0A3D9UZ02"/>
<dbReference type="Proteomes" id="UP000256530">
    <property type="component" value="Unassembled WGS sequence"/>
</dbReference>
<proteinExistence type="predicted"/>
<sequence>MVVLKNTTNIAMNEYNEIRFFKGFFWGLLLVLPFWSIMIALFIWLCK</sequence>
<keyword evidence="1" id="KW-1133">Transmembrane helix</keyword>
<comment type="caution">
    <text evidence="2">The sequence shown here is derived from an EMBL/GenBank/DDBJ whole genome shotgun (WGS) entry which is preliminary data.</text>
</comment>
<dbReference type="RefSeq" id="WP_181899905.1">
    <property type="nucleotide sequence ID" value="NZ_QTTY01000014.1"/>
</dbReference>
<keyword evidence="1" id="KW-0472">Membrane</keyword>
<evidence type="ECO:0000313" key="3">
    <source>
        <dbReference type="Proteomes" id="UP000256530"/>
    </source>
</evidence>
<gene>
    <name evidence="2" type="ORF">DET55_11413</name>
</gene>
<evidence type="ECO:0000313" key="2">
    <source>
        <dbReference type="EMBL" id="REF33180.1"/>
    </source>
</evidence>
<dbReference type="EMBL" id="QTTY01000014">
    <property type="protein sequence ID" value="REF33180.1"/>
    <property type="molecule type" value="Genomic_DNA"/>
</dbReference>
<name>A0A3D9UZ02_BACMY</name>
<reference evidence="2 3" key="1">
    <citation type="submission" date="2018-08" db="EMBL/GenBank/DDBJ databases">
        <title>Freshwater and sediment microbial communities from various areas in North America, analyzing microbe dynamics in response to fracking.</title>
        <authorList>
            <person name="Lamendella R."/>
        </authorList>
    </citation>
    <scope>NUCLEOTIDE SEQUENCE [LARGE SCALE GENOMIC DNA]</scope>
    <source>
        <strain evidence="2 3">DB-1</strain>
    </source>
</reference>
<protein>
    <submittedName>
        <fullName evidence="2">Uncharacterized protein</fullName>
    </submittedName>
</protein>
<accession>A0A3D9UZ02</accession>
<organism evidence="2 3">
    <name type="scientific">Bacillus mycoides</name>
    <dbReference type="NCBI Taxonomy" id="1405"/>
    <lineage>
        <taxon>Bacteria</taxon>
        <taxon>Bacillati</taxon>
        <taxon>Bacillota</taxon>
        <taxon>Bacilli</taxon>
        <taxon>Bacillales</taxon>
        <taxon>Bacillaceae</taxon>
        <taxon>Bacillus</taxon>
        <taxon>Bacillus cereus group</taxon>
    </lineage>
</organism>
<evidence type="ECO:0000256" key="1">
    <source>
        <dbReference type="SAM" id="Phobius"/>
    </source>
</evidence>
<keyword evidence="1" id="KW-0812">Transmembrane</keyword>